<name>T2MC56_HYDVU</name>
<sequence>DASESIWYDSEEYKKNCYQRVCQYLSIYSGKTRFDVHYGNHITKSYIHTLDKFVYDNSQIIITQKDCLQILLKYCGVNNPCWSEIRNFVHFFNSQLIDCENSVFTSDLCSTDLRGFKHFVVGFLLEMSQDFSTCSVSSKTVDNNCLMVQLKRKWEHSLHPYLFFNQDHATMTFFEFNIDQSGNLFDPETGSVIKKNIMSTELYHDINRQMEGCLNTKYKLLNRNQKLEILCRVLGVQTFDPDPTYELTVDNLKKILAIHMRLRCAIPVIMMGETGCGKTKLIKFMCGLRAGNPKIRNMFLVKVHGGVTHQDILIRIKQAKCLAKENYENYKINTILFFDEANTSDAIGLIKEIMVDKRADGKPLGLEECGLEIIAACNPYRRHTPTMIQKLESAGLGYNVKSPYEKIGDIPLRQLVYRVHPLPKSMIPLIWDFGQLKPETEETYARQLIKCYDECHFVSLRDVERSEYEKMCLSLIYALHVCYIAKLEDRDLYRKHISKYITAPGFACDANRIKEEVHRLQKSFLNGIDLEENIAQNQALCENIFMMVICVELRIPLFVVGKPGSSKSLAKSIVQDCMQGKMSKSFLYKKFKQIFMLSYQCSPLSTAERIINTFRQCSRFQVEKDLDTFASVVVLDEVGLAEDSPKMPLKALHSLLEDGTDGSEDLTADGSTLKDKRVAFIGISNWSLDPAKMNRGIMLYRGQPDVNELVLTARDICSGDKAVRRKIDMLFEPLTKGYYMVYEEQKKSDVLISCKKEEYFGLRDFYSLIKLVFCYARKLQDVPSISDIKYAVQRNFSGLQEINSWKIFKSFLPQNLSKTERTFDVLSMITDSIADQCPCYVVRGENAKRHCLSSRYLLLMTEDFSALPIIDNLYEKEKFKSCIIFGSSFPKDQQFTQVCRDINRIKICMETGTKVVLLNMENLYESLYDALNQYYVSLGGNNYVDLGIGTHRVKCRVHEDFRLIVIADRANVYSTFPIPLINRLEKHFLTLANGMPPDQLKVVEKLK</sequence>
<dbReference type="OrthoDB" id="297219at2759"/>
<dbReference type="Gene3D" id="3.40.50.300">
    <property type="entry name" value="P-loop containing nucleotide triphosphate hydrolases"/>
    <property type="match status" value="2"/>
</dbReference>
<reference evidence="1" key="1">
    <citation type="journal article" date="2013" name="Genome Biol. Evol.">
        <title>Punctuated emergences of genetic and phenotypic innovations in eumetazoan, bilaterian, euteleostome, and hominidae ancestors.</title>
        <authorList>
            <person name="Wenger Y."/>
            <person name="Galliot B."/>
        </authorList>
    </citation>
    <scope>NUCLEOTIDE SEQUENCE</scope>
    <source>
        <tissue evidence="1">Whole animals</tissue>
    </source>
</reference>
<dbReference type="EMBL" id="HAAD01003295">
    <property type="protein sequence ID" value="CDG69527.1"/>
    <property type="molecule type" value="mRNA"/>
</dbReference>
<dbReference type="GO" id="GO:0016887">
    <property type="term" value="F:ATP hydrolysis activity"/>
    <property type="evidence" value="ECO:0007669"/>
    <property type="project" value="InterPro"/>
</dbReference>
<dbReference type="SUPFAM" id="SSF52540">
    <property type="entry name" value="P-loop containing nucleoside triphosphate hydrolases"/>
    <property type="match status" value="2"/>
</dbReference>
<dbReference type="PANTHER" id="PTHR22605:SF16">
    <property type="entry name" value="E3 UBIQUITIN-PROTEIN LIGASE RNF213"/>
    <property type="match status" value="1"/>
</dbReference>
<dbReference type="AlphaFoldDB" id="T2MC56"/>
<dbReference type="PANTHER" id="PTHR22605">
    <property type="entry name" value="RZ-TYPE DOMAIN-CONTAINING PROTEIN"/>
    <property type="match status" value="1"/>
</dbReference>
<feature type="non-terminal residue" evidence="1">
    <location>
        <position position="1007"/>
    </location>
</feature>
<organism evidence="1">
    <name type="scientific">Hydra vulgaris</name>
    <name type="common">Hydra</name>
    <name type="synonym">Hydra attenuata</name>
    <dbReference type="NCBI Taxonomy" id="6087"/>
    <lineage>
        <taxon>Eukaryota</taxon>
        <taxon>Metazoa</taxon>
        <taxon>Cnidaria</taxon>
        <taxon>Hydrozoa</taxon>
        <taxon>Hydroidolina</taxon>
        <taxon>Anthoathecata</taxon>
        <taxon>Aplanulata</taxon>
        <taxon>Hydridae</taxon>
        <taxon>Hydra</taxon>
    </lineage>
</organism>
<protein>
    <submittedName>
        <fullName evidence="1">RING finger protein 213</fullName>
    </submittedName>
</protein>
<dbReference type="GO" id="GO:0004842">
    <property type="term" value="F:ubiquitin-protein transferase activity"/>
    <property type="evidence" value="ECO:0007669"/>
    <property type="project" value="InterPro"/>
</dbReference>
<gene>
    <name evidence="1" type="primary">RNF213</name>
</gene>
<feature type="non-terminal residue" evidence="1">
    <location>
        <position position="1"/>
    </location>
</feature>
<evidence type="ECO:0000313" key="1">
    <source>
        <dbReference type="EMBL" id="CDG69527.1"/>
    </source>
</evidence>
<accession>T2MC56</accession>
<dbReference type="InterPro" id="IPR031248">
    <property type="entry name" value="RNF213"/>
</dbReference>
<dbReference type="InterPro" id="IPR027417">
    <property type="entry name" value="P-loop_NTPase"/>
</dbReference>
<proteinExistence type="evidence at transcript level"/>